<proteinExistence type="predicted"/>
<dbReference type="InterPro" id="IPR020846">
    <property type="entry name" value="MFS_dom"/>
</dbReference>
<reference evidence="6 7" key="1">
    <citation type="submission" date="2018-08" db="EMBL/GenBank/DDBJ databases">
        <title>Meiothermus luteus KCTC 52599 genome sequencing project.</title>
        <authorList>
            <person name="Da Costa M.S."/>
            <person name="Albuquerque L."/>
            <person name="Raposo P."/>
            <person name="Froufe H.J.C."/>
            <person name="Barroso C.S."/>
            <person name="Egas C."/>
        </authorList>
    </citation>
    <scope>NUCLEOTIDE SEQUENCE [LARGE SCALE GENOMIC DNA]</scope>
    <source>
        <strain evidence="6 7">KCTC 52599</strain>
    </source>
</reference>
<feature type="transmembrane region" description="Helical" evidence="4">
    <location>
        <begin position="207"/>
        <end position="232"/>
    </location>
</feature>
<dbReference type="GO" id="GO:0022857">
    <property type="term" value="F:transmembrane transporter activity"/>
    <property type="evidence" value="ECO:0007669"/>
    <property type="project" value="InterPro"/>
</dbReference>
<feature type="transmembrane region" description="Helical" evidence="4">
    <location>
        <begin position="39"/>
        <end position="60"/>
    </location>
</feature>
<comment type="caution">
    <text evidence="6">The sequence shown here is derived from an EMBL/GenBank/DDBJ whole genome shotgun (WGS) entry which is preliminary data.</text>
</comment>
<dbReference type="Pfam" id="PF07690">
    <property type="entry name" value="MFS_1"/>
    <property type="match status" value="1"/>
</dbReference>
<dbReference type="PROSITE" id="PS50850">
    <property type="entry name" value="MFS"/>
    <property type="match status" value="1"/>
</dbReference>
<evidence type="ECO:0000256" key="1">
    <source>
        <dbReference type="ARBA" id="ARBA00022692"/>
    </source>
</evidence>
<feature type="transmembrane region" description="Helical" evidence="4">
    <location>
        <begin position="72"/>
        <end position="91"/>
    </location>
</feature>
<feature type="transmembrane region" description="Helical" evidence="4">
    <location>
        <begin position="275"/>
        <end position="293"/>
    </location>
</feature>
<dbReference type="SUPFAM" id="SSF103473">
    <property type="entry name" value="MFS general substrate transporter"/>
    <property type="match status" value="1"/>
</dbReference>
<keyword evidence="3 4" id="KW-0472">Membrane</keyword>
<dbReference type="PANTHER" id="PTHR23527:SF1">
    <property type="entry name" value="BLL3282 PROTEIN"/>
    <property type="match status" value="1"/>
</dbReference>
<feature type="transmembrane region" description="Helical" evidence="4">
    <location>
        <begin position="299"/>
        <end position="324"/>
    </location>
</feature>
<keyword evidence="2 4" id="KW-1133">Transmembrane helix</keyword>
<evidence type="ECO:0000313" key="7">
    <source>
        <dbReference type="Proteomes" id="UP000265800"/>
    </source>
</evidence>
<evidence type="ECO:0000313" key="6">
    <source>
        <dbReference type="EMBL" id="RIH88018.1"/>
    </source>
</evidence>
<dbReference type="OrthoDB" id="9816041at2"/>
<keyword evidence="7" id="KW-1185">Reference proteome</keyword>
<feature type="transmembrane region" description="Helical" evidence="4">
    <location>
        <begin position="132"/>
        <end position="153"/>
    </location>
</feature>
<feature type="transmembrane region" description="Helical" evidence="4">
    <location>
        <begin position="97"/>
        <end position="120"/>
    </location>
</feature>
<evidence type="ECO:0000256" key="2">
    <source>
        <dbReference type="ARBA" id="ARBA00022989"/>
    </source>
</evidence>
<name>A0A399EVE7_9DEIN</name>
<feature type="transmembrane region" description="Helical" evidence="4">
    <location>
        <begin position="244"/>
        <end position="263"/>
    </location>
</feature>
<feature type="transmembrane region" description="Helical" evidence="4">
    <location>
        <begin position="336"/>
        <end position="359"/>
    </location>
</feature>
<dbReference type="PANTHER" id="PTHR23527">
    <property type="entry name" value="BLL3282 PROTEIN"/>
    <property type="match status" value="1"/>
</dbReference>
<gene>
    <name evidence="6" type="ORF">Mlute_00740</name>
</gene>
<evidence type="ECO:0000259" key="5">
    <source>
        <dbReference type="PROSITE" id="PS50850"/>
    </source>
</evidence>
<dbReference type="InterPro" id="IPR011701">
    <property type="entry name" value="MFS"/>
</dbReference>
<dbReference type="AlphaFoldDB" id="A0A399EVE7"/>
<sequence length="395" mass="41322">MSPWTVLAAAMTAGTAVSLIGQAYPTLAPYIRADLGLSLTAVGLLNTFIYIGTMLGSLPSGWLTDRLGSRKVMVAGALIGAGLALAVALFVNSQWAFVPFLFLVGLVVASATPAGSQAVARSFPPERRGLVIGLRQMAVPLGGTLAAAVLPVVAHLSSWRWASAVAAFLAVLAAWVTARLYRESPPSPAPTSGPRPRLYQVLQERNILLASVAGVTLPTGQFVMITYLILFLKERLGVPELTGAALLTAAQFAGALSRVFWSWLSDALGGRRKPLLVAMVAMAGLCALVLAWLPPGTPLFLKALIVVLYGATALGWQGLHFSLLTELSPPGWEGRVVGFALTFTSIGIALAPPLFGLVVDLSQNYALGWLAQAAVFGLGAWLLSNVAESKGSKRG</sequence>
<organism evidence="6 7">
    <name type="scientific">Meiothermus luteus</name>
    <dbReference type="NCBI Taxonomy" id="2026184"/>
    <lineage>
        <taxon>Bacteria</taxon>
        <taxon>Thermotogati</taxon>
        <taxon>Deinococcota</taxon>
        <taxon>Deinococci</taxon>
        <taxon>Thermales</taxon>
        <taxon>Thermaceae</taxon>
        <taxon>Meiothermus</taxon>
    </lineage>
</organism>
<dbReference type="RefSeq" id="WP_119359415.1">
    <property type="nucleotide sequence ID" value="NZ_QWKZ01000016.1"/>
</dbReference>
<accession>A0A399EVE7</accession>
<keyword evidence="1 4" id="KW-0812">Transmembrane</keyword>
<dbReference type="Gene3D" id="1.20.1250.20">
    <property type="entry name" value="MFS general substrate transporter like domains"/>
    <property type="match status" value="2"/>
</dbReference>
<dbReference type="InterPro" id="IPR036259">
    <property type="entry name" value="MFS_trans_sf"/>
</dbReference>
<dbReference type="CDD" id="cd17475">
    <property type="entry name" value="MFS_MT3072_like"/>
    <property type="match status" value="1"/>
</dbReference>
<evidence type="ECO:0000256" key="4">
    <source>
        <dbReference type="SAM" id="Phobius"/>
    </source>
</evidence>
<dbReference type="InterPro" id="IPR052952">
    <property type="entry name" value="MFS-Transporter"/>
</dbReference>
<protein>
    <submittedName>
        <fullName evidence="6">Putative MFS-type transporter</fullName>
    </submittedName>
</protein>
<feature type="domain" description="Major facilitator superfamily (MFS) profile" evidence="5">
    <location>
        <begin position="2"/>
        <end position="391"/>
    </location>
</feature>
<dbReference type="Proteomes" id="UP000265800">
    <property type="component" value="Unassembled WGS sequence"/>
</dbReference>
<feature type="transmembrane region" description="Helical" evidence="4">
    <location>
        <begin position="159"/>
        <end position="178"/>
    </location>
</feature>
<feature type="transmembrane region" description="Helical" evidence="4">
    <location>
        <begin position="365"/>
        <end position="384"/>
    </location>
</feature>
<dbReference type="EMBL" id="QWKZ01000016">
    <property type="protein sequence ID" value="RIH88018.1"/>
    <property type="molecule type" value="Genomic_DNA"/>
</dbReference>
<evidence type="ECO:0000256" key="3">
    <source>
        <dbReference type="ARBA" id="ARBA00023136"/>
    </source>
</evidence>